<name>A0A0H3NNE1_YERE1</name>
<dbReference type="EMBL" id="FR729477">
    <property type="protein sequence ID" value="CBY26607.1"/>
    <property type="molecule type" value="Genomic_DNA"/>
</dbReference>
<reference evidence="1 2" key="1">
    <citation type="journal article" date="2011" name="J. Bacteriol.">
        <title>Complete genome sequence of Yersinia enterocolitica subsp. palearctica serogroup O:3.</title>
        <authorList>
            <person name="Batzilla J."/>
            <person name="Hoper D."/>
            <person name="Antonenka U."/>
            <person name="Heesemann J."/>
            <person name="Rakin A."/>
        </authorList>
    </citation>
    <scope>NUCLEOTIDE SEQUENCE [LARGE SCALE GENOMIC DNA]</scope>
    <source>
        <strain evidence="2">DSM 13030 / CIP 106945 / Y11</strain>
    </source>
</reference>
<proteinExistence type="predicted"/>
<sequence length="42" mass="4832">MNAAVTLATSCYHYFGMTTQLQLGRKPITQRVINYKTVRIEL</sequence>
<accession>A0A0H3NNE1</accession>
<dbReference type="HOGENOM" id="CLU_3260079_0_0_6"/>
<evidence type="ECO:0000313" key="1">
    <source>
        <dbReference type="EMBL" id="CBY26607.1"/>
    </source>
</evidence>
<evidence type="ECO:0000313" key="2">
    <source>
        <dbReference type="Proteomes" id="UP000008084"/>
    </source>
</evidence>
<dbReference type="PATRIC" id="fig|930944.6.peg.1564"/>
<dbReference type="Proteomes" id="UP000008084">
    <property type="component" value="Chromosome"/>
</dbReference>
<dbReference type="AlphaFoldDB" id="A0A0H3NNE1"/>
<gene>
    <name evidence="1" type="ordered locus">Y11_15741</name>
</gene>
<protein>
    <submittedName>
        <fullName evidence="1">Uncharacterized protein</fullName>
    </submittedName>
</protein>
<organism evidence="1 2">
    <name type="scientific">Yersinia enterocolitica subsp. palearctica serotype O:3 (strain DSM 13030 / CIP 106945 / Y11)</name>
    <dbReference type="NCBI Taxonomy" id="930944"/>
    <lineage>
        <taxon>Bacteria</taxon>
        <taxon>Pseudomonadati</taxon>
        <taxon>Pseudomonadota</taxon>
        <taxon>Gammaproteobacteria</taxon>
        <taxon>Enterobacterales</taxon>
        <taxon>Yersiniaceae</taxon>
        <taxon>Yersinia</taxon>
    </lineage>
</organism>
<dbReference type="KEGG" id="yey:Y11_15741"/>